<keyword evidence="11 12" id="KW-0472">Membrane</keyword>
<dbReference type="EMBL" id="CAKJTI010000006">
    <property type="protein sequence ID" value="CAG9612583.1"/>
    <property type="molecule type" value="Genomic_DNA"/>
</dbReference>
<evidence type="ECO:0000256" key="8">
    <source>
        <dbReference type="ARBA" id="ARBA00022985"/>
    </source>
</evidence>
<evidence type="ECO:0000256" key="5">
    <source>
        <dbReference type="ARBA" id="ARBA00022519"/>
    </source>
</evidence>
<evidence type="ECO:0000256" key="3">
    <source>
        <dbReference type="ARBA" id="ARBA00022475"/>
    </source>
</evidence>
<dbReference type="InterPro" id="IPR037185">
    <property type="entry name" value="EmrE-like"/>
</dbReference>
<dbReference type="Proteomes" id="UP000789423">
    <property type="component" value="Unassembled WGS sequence"/>
</dbReference>
<sequence length="112" mass="12796">MNKFVLLYIFGIILANYSQILLKKATLAVYDKKWKEYVNRYVIIGYSLFVINAGLNVIAMKGVPLKQAPVLESLSYVVILIFSWYFLGEKITKRKVIGNIIIIIGIAVFCMQ</sequence>
<evidence type="ECO:0000256" key="2">
    <source>
        <dbReference type="ARBA" id="ARBA00007362"/>
    </source>
</evidence>
<feature type="transmembrane region" description="Helical" evidence="12">
    <location>
        <begin position="70"/>
        <end position="88"/>
    </location>
</feature>
<evidence type="ECO:0000256" key="10">
    <source>
        <dbReference type="ARBA" id="ARBA00023098"/>
    </source>
</evidence>
<dbReference type="PANTHER" id="PTHR30561:SF9">
    <property type="entry name" value="4-AMINO-4-DEOXY-L-ARABINOSE-PHOSPHOUNDECAPRENOL FLIPPASE SUBUNIT ARNF-RELATED"/>
    <property type="match status" value="1"/>
</dbReference>
<evidence type="ECO:0000256" key="6">
    <source>
        <dbReference type="ARBA" id="ARBA00022556"/>
    </source>
</evidence>
<feature type="domain" description="EamA" evidence="13">
    <location>
        <begin position="27"/>
        <end position="109"/>
    </location>
</feature>
<dbReference type="Gene3D" id="1.10.3730.20">
    <property type="match status" value="1"/>
</dbReference>
<evidence type="ECO:0000259" key="13">
    <source>
        <dbReference type="Pfam" id="PF00892"/>
    </source>
</evidence>
<dbReference type="PANTHER" id="PTHR30561">
    <property type="entry name" value="SMR FAMILY PROTON-DEPENDENT DRUG EFFLUX TRANSPORTER SUGE"/>
    <property type="match status" value="1"/>
</dbReference>
<evidence type="ECO:0000256" key="4">
    <source>
        <dbReference type="ARBA" id="ARBA00022516"/>
    </source>
</evidence>
<protein>
    <submittedName>
        <fullName evidence="14">4-amino-4-deoxy-L-arabinose-phosphoundecaprenol flippase subunit ArnE</fullName>
    </submittedName>
</protein>
<dbReference type="RefSeq" id="WP_098309251.1">
    <property type="nucleotide sequence ID" value="NZ_CAKJTI010000006.1"/>
</dbReference>
<feature type="transmembrane region" description="Helical" evidence="12">
    <location>
        <begin position="94"/>
        <end position="111"/>
    </location>
</feature>
<dbReference type="Pfam" id="PF00892">
    <property type="entry name" value="EamA"/>
    <property type="match status" value="1"/>
</dbReference>
<keyword evidence="4" id="KW-0444">Lipid biosynthesis</keyword>
<name>A0ABN7ZUE4_9BACI</name>
<keyword evidence="8" id="KW-0448">Lipopolysaccharide biosynthesis</keyword>
<accession>A0ABN7ZUE4</accession>
<evidence type="ECO:0000313" key="15">
    <source>
        <dbReference type="Proteomes" id="UP000789423"/>
    </source>
</evidence>
<proteinExistence type="inferred from homology"/>
<keyword evidence="6" id="KW-0441">Lipid A biosynthesis</keyword>
<evidence type="ECO:0000256" key="11">
    <source>
        <dbReference type="ARBA" id="ARBA00023136"/>
    </source>
</evidence>
<keyword evidence="7 12" id="KW-0812">Transmembrane</keyword>
<evidence type="ECO:0000313" key="14">
    <source>
        <dbReference type="EMBL" id="CAG9612583.1"/>
    </source>
</evidence>
<evidence type="ECO:0000256" key="12">
    <source>
        <dbReference type="SAM" id="Phobius"/>
    </source>
</evidence>
<comment type="caution">
    <text evidence="14">The sequence shown here is derived from an EMBL/GenBank/DDBJ whole genome shotgun (WGS) entry which is preliminary data.</text>
</comment>
<evidence type="ECO:0000256" key="9">
    <source>
        <dbReference type="ARBA" id="ARBA00022989"/>
    </source>
</evidence>
<keyword evidence="15" id="KW-1185">Reference proteome</keyword>
<feature type="transmembrane region" description="Helical" evidence="12">
    <location>
        <begin position="39"/>
        <end position="58"/>
    </location>
</feature>
<keyword evidence="3" id="KW-1003">Cell membrane</keyword>
<keyword evidence="10" id="KW-0443">Lipid metabolism</keyword>
<reference evidence="14 15" key="1">
    <citation type="submission" date="2021-10" db="EMBL/GenBank/DDBJ databases">
        <authorList>
            <person name="Criscuolo A."/>
        </authorList>
    </citation>
    <scope>NUCLEOTIDE SEQUENCE [LARGE SCALE GENOMIC DNA]</scope>
    <source>
        <strain evidence="15">CIP 111899</strain>
    </source>
</reference>
<organism evidence="14 15">
    <name type="scientific">Bacillus rhizoplanae</name>
    <dbReference type="NCBI Taxonomy" id="2880966"/>
    <lineage>
        <taxon>Bacteria</taxon>
        <taxon>Bacillati</taxon>
        <taxon>Bacillota</taxon>
        <taxon>Bacilli</taxon>
        <taxon>Bacillales</taxon>
        <taxon>Bacillaceae</taxon>
        <taxon>Bacillus</taxon>
    </lineage>
</organism>
<dbReference type="InterPro" id="IPR000620">
    <property type="entry name" value="EamA_dom"/>
</dbReference>
<gene>
    <name evidence="14" type="primary">arnE</name>
    <name evidence="14" type="ORF">BACCIP111899_01760</name>
</gene>
<keyword evidence="5" id="KW-0997">Cell inner membrane</keyword>
<keyword evidence="9 12" id="KW-1133">Transmembrane helix</keyword>
<comment type="subcellular location">
    <subcellularLocation>
        <location evidence="1">Cell membrane</location>
        <topology evidence="1">Multi-pass membrane protein</topology>
    </subcellularLocation>
</comment>
<evidence type="ECO:0000256" key="7">
    <source>
        <dbReference type="ARBA" id="ARBA00022692"/>
    </source>
</evidence>
<evidence type="ECO:0000256" key="1">
    <source>
        <dbReference type="ARBA" id="ARBA00004651"/>
    </source>
</evidence>
<comment type="similarity">
    <text evidence="2">Belongs to the EamA transporter family.</text>
</comment>
<dbReference type="SUPFAM" id="SSF103481">
    <property type="entry name" value="Multidrug resistance efflux transporter EmrE"/>
    <property type="match status" value="1"/>
</dbReference>
<dbReference type="InterPro" id="IPR000390">
    <property type="entry name" value="Small_drug/metabolite_transptr"/>
</dbReference>